<dbReference type="EMBL" id="JAHRHJ020003813">
    <property type="protein sequence ID" value="KAH9288206.1"/>
    <property type="molecule type" value="Genomic_DNA"/>
</dbReference>
<sequence length="129" mass="15038">EKRNSYDIAAGVVMKSMEFEKRGIEAEKKIKVKENEELMKDIYGIRQQKLQVNKFHKILVQWKQTMIEFDAFIPSDGASDEECIPFAYCNQSSVFVPSSAMQEIFHVKIYHWEVQIIVLPPIGHLFLSE</sequence>
<feature type="non-terminal residue" evidence="1">
    <location>
        <position position="1"/>
    </location>
</feature>
<evidence type="ECO:0000313" key="1">
    <source>
        <dbReference type="EMBL" id="KAH9288206.1"/>
    </source>
</evidence>
<dbReference type="Proteomes" id="UP000824469">
    <property type="component" value="Unassembled WGS sequence"/>
</dbReference>
<accession>A0AA38F3U5</accession>
<feature type="non-terminal residue" evidence="1">
    <location>
        <position position="129"/>
    </location>
</feature>
<organism evidence="1 2">
    <name type="scientific">Taxus chinensis</name>
    <name type="common">Chinese yew</name>
    <name type="synonym">Taxus wallichiana var. chinensis</name>
    <dbReference type="NCBI Taxonomy" id="29808"/>
    <lineage>
        <taxon>Eukaryota</taxon>
        <taxon>Viridiplantae</taxon>
        <taxon>Streptophyta</taxon>
        <taxon>Embryophyta</taxon>
        <taxon>Tracheophyta</taxon>
        <taxon>Spermatophyta</taxon>
        <taxon>Pinopsida</taxon>
        <taxon>Pinidae</taxon>
        <taxon>Conifers II</taxon>
        <taxon>Cupressales</taxon>
        <taxon>Taxaceae</taxon>
        <taxon>Taxus</taxon>
    </lineage>
</organism>
<name>A0AA38F3U5_TAXCH</name>
<dbReference type="AlphaFoldDB" id="A0AA38F3U5"/>
<protein>
    <submittedName>
        <fullName evidence="1">Uncharacterized protein</fullName>
    </submittedName>
</protein>
<proteinExistence type="predicted"/>
<gene>
    <name evidence="1" type="ORF">KI387_032323</name>
</gene>
<reference evidence="1 2" key="1">
    <citation type="journal article" date="2021" name="Nat. Plants">
        <title>The Taxus genome provides insights into paclitaxel biosynthesis.</title>
        <authorList>
            <person name="Xiong X."/>
            <person name="Gou J."/>
            <person name="Liao Q."/>
            <person name="Li Y."/>
            <person name="Zhou Q."/>
            <person name="Bi G."/>
            <person name="Li C."/>
            <person name="Du R."/>
            <person name="Wang X."/>
            <person name="Sun T."/>
            <person name="Guo L."/>
            <person name="Liang H."/>
            <person name="Lu P."/>
            <person name="Wu Y."/>
            <person name="Zhang Z."/>
            <person name="Ro D.K."/>
            <person name="Shang Y."/>
            <person name="Huang S."/>
            <person name="Yan J."/>
        </authorList>
    </citation>
    <scope>NUCLEOTIDE SEQUENCE [LARGE SCALE GENOMIC DNA]</scope>
    <source>
        <strain evidence="1">Ta-2019</strain>
    </source>
</reference>
<evidence type="ECO:0000313" key="2">
    <source>
        <dbReference type="Proteomes" id="UP000824469"/>
    </source>
</evidence>
<comment type="caution">
    <text evidence="1">The sequence shown here is derived from an EMBL/GenBank/DDBJ whole genome shotgun (WGS) entry which is preliminary data.</text>
</comment>
<keyword evidence="2" id="KW-1185">Reference proteome</keyword>